<evidence type="ECO:0000313" key="1">
    <source>
        <dbReference type="EMBL" id="QFG75054.1"/>
    </source>
</evidence>
<sequence length="135" mass="16288">MKIKRLTRRLQRKHKSKRNPKFKIKTKTKGNMKAKAKAKAGMTDQQILNNNFQIYNAALQEILRGLDIVKYNNYLIDLEKEIKHCRDREQKKQLLKQAQELHKQLYPHHKHYNKHLKDLERNMEINRSGRFTIIS</sequence>
<organism evidence="1">
    <name type="scientific">Megaviridae environmental sample</name>
    <dbReference type="NCBI Taxonomy" id="1737588"/>
    <lineage>
        <taxon>Viruses</taxon>
        <taxon>Varidnaviria</taxon>
        <taxon>Bamfordvirae</taxon>
        <taxon>Nucleocytoviricota</taxon>
        <taxon>Megaviricetes</taxon>
        <taxon>Imitervirales</taxon>
        <taxon>Mimiviridae</taxon>
        <taxon>environmental samples</taxon>
    </lineage>
</organism>
<accession>A0A5J6VNY9</accession>
<dbReference type="EMBL" id="MN448297">
    <property type="protein sequence ID" value="QFG75054.1"/>
    <property type="molecule type" value="Genomic_DNA"/>
</dbReference>
<proteinExistence type="predicted"/>
<name>A0A5J6VNY9_9VIRU</name>
<reference evidence="1" key="1">
    <citation type="journal article" date="2019" name="Philos. Trans. R. Soc. Lond., B, Biol. Sci.">
        <title>Targeted metagenomic recovery of four divergent viruses reveals shared and distinctive characteristics of giant viruses of marine eukaryotes.</title>
        <authorList>
            <person name="Needham D.M."/>
            <person name="Poirier C."/>
            <person name="Hehenberger E."/>
            <person name="Jimenez V."/>
            <person name="Swalwell J.E."/>
            <person name="Santoro A.E."/>
            <person name="Worden A.Z."/>
        </authorList>
    </citation>
    <scope>NUCLEOTIDE SEQUENCE</scope>
    <source>
        <strain evidence="1">OPacV-421</strain>
    </source>
</reference>
<protein>
    <submittedName>
        <fullName evidence="1">Uncharacterized protein</fullName>
    </submittedName>
</protein>